<sequence>MQPYKRPRLNVESNFLIYFKGAPPKQSYPELKRAANRVIGKMLREQTDGELLFIETFEGWYHRPTTHLLLEFDSEKSMNAFHVFIRKAESWGFNGSYIVLNPNDRGEFFRKVQQYTRVDLIACNGIPPGKPDNHKLYTSKRR</sequence>
<dbReference type="AlphaFoldDB" id="A0AAD4MNS9"/>
<protein>
    <submittedName>
        <fullName evidence="1">Uncharacterized protein</fullName>
    </submittedName>
</protein>
<organism evidence="1 2">
    <name type="scientific">Ditylenchus destructor</name>
    <dbReference type="NCBI Taxonomy" id="166010"/>
    <lineage>
        <taxon>Eukaryota</taxon>
        <taxon>Metazoa</taxon>
        <taxon>Ecdysozoa</taxon>
        <taxon>Nematoda</taxon>
        <taxon>Chromadorea</taxon>
        <taxon>Rhabditida</taxon>
        <taxon>Tylenchina</taxon>
        <taxon>Tylenchomorpha</taxon>
        <taxon>Sphaerularioidea</taxon>
        <taxon>Anguinidae</taxon>
        <taxon>Anguininae</taxon>
        <taxon>Ditylenchus</taxon>
    </lineage>
</organism>
<gene>
    <name evidence="1" type="ORF">DdX_18812</name>
</gene>
<dbReference type="Proteomes" id="UP001201812">
    <property type="component" value="Unassembled WGS sequence"/>
</dbReference>
<dbReference type="EMBL" id="JAKKPZ010000300">
    <property type="protein sequence ID" value="KAI1696885.1"/>
    <property type="molecule type" value="Genomic_DNA"/>
</dbReference>
<name>A0AAD4MNS9_9BILA</name>
<accession>A0AAD4MNS9</accession>
<proteinExistence type="predicted"/>
<evidence type="ECO:0000313" key="2">
    <source>
        <dbReference type="Proteomes" id="UP001201812"/>
    </source>
</evidence>
<reference evidence="1" key="1">
    <citation type="submission" date="2022-01" db="EMBL/GenBank/DDBJ databases">
        <title>Genome Sequence Resource for Two Populations of Ditylenchus destructor, the Migratory Endoparasitic Phytonematode.</title>
        <authorList>
            <person name="Zhang H."/>
            <person name="Lin R."/>
            <person name="Xie B."/>
        </authorList>
    </citation>
    <scope>NUCLEOTIDE SEQUENCE</scope>
    <source>
        <strain evidence="1">BazhouSP</strain>
    </source>
</reference>
<evidence type="ECO:0000313" key="1">
    <source>
        <dbReference type="EMBL" id="KAI1696885.1"/>
    </source>
</evidence>
<keyword evidence="2" id="KW-1185">Reference proteome</keyword>
<comment type="caution">
    <text evidence="1">The sequence shown here is derived from an EMBL/GenBank/DDBJ whole genome shotgun (WGS) entry which is preliminary data.</text>
</comment>